<dbReference type="InterPro" id="IPR008979">
    <property type="entry name" value="Galactose-bd-like_sf"/>
</dbReference>
<name>A0AAD9QZB6_ACRCE</name>
<dbReference type="PANTHER" id="PTHR47457:SF1">
    <property type="entry name" value="BTB DOMAIN-CONTAINING PROTEIN-RELATED"/>
    <property type="match status" value="1"/>
</dbReference>
<dbReference type="Gene3D" id="2.60.120.260">
    <property type="entry name" value="Galactose-binding domain-like"/>
    <property type="match status" value="1"/>
</dbReference>
<dbReference type="PANTHER" id="PTHR47457">
    <property type="entry name" value="OS05G0345500 PROTEIN"/>
    <property type="match status" value="1"/>
</dbReference>
<evidence type="ECO:0000313" key="2">
    <source>
        <dbReference type="Proteomes" id="UP001249851"/>
    </source>
</evidence>
<dbReference type="AlphaFoldDB" id="A0AAD9QZB6"/>
<dbReference type="Proteomes" id="UP001249851">
    <property type="component" value="Unassembled WGS sequence"/>
</dbReference>
<organism evidence="1 2">
    <name type="scientific">Acropora cervicornis</name>
    <name type="common">Staghorn coral</name>
    <dbReference type="NCBI Taxonomy" id="6130"/>
    <lineage>
        <taxon>Eukaryota</taxon>
        <taxon>Metazoa</taxon>
        <taxon>Cnidaria</taxon>
        <taxon>Anthozoa</taxon>
        <taxon>Hexacorallia</taxon>
        <taxon>Scleractinia</taxon>
        <taxon>Astrocoeniina</taxon>
        <taxon>Acroporidae</taxon>
        <taxon>Acropora</taxon>
    </lineage>
</organism>
<protein>
    <submittedName>
        <fullName evidence="1">E3 ubiquitin-protein ligase Ufd4</fullName>
    </submittedName>
</protein>
<sequence>MNPLRTGIIRATRSSDERGTARLILENELEGGIVNTTMARSYSWWCVDLTENYVLYLTHYTLRHGQQHRSSFLSNWRLEGSVDGCKWTTLKNHRNDCGLANCETNSIYCTCTWAIDNHCNAFRYFRILQTGKNSSGRLGICLSGIELYGMLVEIDS</sequence>
<gene>
    <name evidence="1" type="ORF">P5673_005062</name>
</gene>
<proteinExistence type="predicted"/>
<keyword evidence="2" id="KW-1185">Reference proteome</keyword>
<reference evidence="1" key="1">
    <citation type="journal article" date="2023" name="G3 (Bethesda)">
        <title>Whole genome assembly and annotation of the endangered Caribbean coral Acropora cervicornis.</title>
        <authorList>
            <person name="Selwyn J.D."/>
            <person name="Vollmer S.V."/>
        </authorList>
    </citation>
    <scope>NUCLEOTIDE SEQUENCE</scope>
    <source>
        <strain evidence="1">K2</strain>
    </source>
</reference>
<comment type="caution">
    <text evidence="1">The sequence shown here is derived from an EMBL/GenBank/DDBJ whole genome shotgun (WGS) entry which is preliminary data.</text>
</comment>
<dbReference type="SUPFAM" id="SSF49785">
    <property type="entry name" value="Galactose-binding domain-like"/>
    <property type="match status" value="1"/>
</dbReference>
<reference evidence="1" key="2">
    <citation type="journal article" date="2023" name="Science">
        <title>Genomic signatures of disease resistance in endangered staghorn corals.</title>
        <authorList>
            <person name="Vollmer S.V."/>
            <person name="Selwyn J.D."/>
            <person name="Despard B.A."/>
            <person name="Roesel C.L."/>
        </authorList>
    </citation>
    <scope>NUCLEOTIDE SEQUENCE</scope>
    <source>
        <strain evidence="1">K2</strain>
    </source>
</reference>
<dbReference type="EMBL" id="JARQWQ010000008">
    <property type="protein sequence ID" value="KAK2570277.1"/>
    <property type="molecule type" value="Genomic_DNA"/>
</dbReference>
<accession>A0AAD9QZB6</accession>
<evidence type="ECO:0000313" key="1">
    <source>
        <dbReference type="EMBL" id="KAK2570277.1"/>
    </source>
</evidence>